<feature type="region of interest" description="Disordered" evidence="1">
    <location>
        <begin position="1"/>
        <end position="28"/>
    </location>
</feature>
<proteinExistence type="predicted"/>
<evidence type="ECO:0000313" key="2">
    <source>
        <dbReference type="EMBL" id="CAL1282852.1"/>
    </source>
</evidence>
<accession>A0AAV2AG05</accession>
<gene>
    <name evidence="2" type="ORF">LARSCL_LOCUS12284</name>
</gene>
<dbReference type="Proteomes" id="UP001497382">
    <property type="component" value="Unassembled WGS sequence"/>
</dbReference>
<protein>
    <submittedName>
        <fullName evidence="2">Uncharacterized protein</fullName>
    </submittedName>
</protein>
<name>A0AAV2AG05_9ARAC</name>
<organism evidence="2 3">
    <name type="scientific">Larinioides sclopetarius</name>
    <dbReference type="NCBI Taxonomy" id="280406"/>
    <lineage>
        <taxon>Eukaryota</taxon>
        <taxon>Metazoa</taxon>
        <taxon>Ecdysozoa</taxon>
        <taxon>Arthropoda</taxon>
        <taxon>Chelicerata</taxon>
        <taxon>Arachnida</taxon>
        <taxon>Araneae</taxon>
        <taxon>Araneomorphae</taxon>
        <taxon>Entelegynae</taxon>
        <taxon>Araneoidea</taxon>
        <taxon>Araneidae</taxon>
        <taxon>Larinioides</taxon>
    </lineage>
</organism>
<comment type="caution">
    <text evidence="2">The sequence shown here is derived from an EMBL/GenBank/DDBJ whole genome shotgun (WGS) entry which is preliminary data.</text>
</comment>
<feature type="non-terminal residue" evidence="2">
    <location>
        <position position="1"/>
    </location>
</feature>
<dbReference type="AlphaFoldDB" id="A0AAV2AG05"/>
<keyword evidence="3" id="KW-1185">Reference proteome</keyword>
<reference evidence="2 3" key="1">
    <citation type="submission" date="2024-04" db="EMBL/GenBank/DDBJ databases">
        <authorList>
            <person name="Rising A."/>
            <person name="Reimegard J."/>
            <person name="Sonavane S."/>
            <person name="Akerstrom W."/>
            <person name="Nylinder S."/>
            <person name="Hedman E."/>
            <person name="Kallberg Y."/>
        </authorList>
    </citation>
    <scope>NUCLEOTIDE SEQUENCE [LARGE SCALE GENOMIC DNA]</scope>
</reference>
<dbReference type="EMBL" id="CAXIEN010000161">
    <property type="protein sequence ID" value="CAL1282852.1"/>
    <property type="molecule type" value="Genomic_DNA"/>
</dbReference>
<evidence type="ECO:0000256" key="1">
    <source>
        <dbReference type="SAM" id="MobiDB-lite"/>
    </source>
</evidence>
<sequence length="97" mass="11325">SSSSRPHHFFSSQQNTLTVQREPARDDRSRVAIHSQHNFTVAVHWSNNSLHSDTQSNCSLHATNEKSNRLLRKKFIFCCHMAFLLLNRFTKVLHRSH</sequence>
<evidence type="ECO:0000313" key="3">
    <source>
        <dbReference type="Proteomes" id="UP001497382"/>
    </source>
</evidence>